<dbReference type="EMBL" id="JACEFT010000001">
    <property type="protein sequence ID" value="MBA2777554.1"/>
    <property type="molecule type" value="Genomic_DNA"/>
</dbReference>
<dbReference type="PANTHER" id="PTHR42673:SF4">
    <property type="entry name" value="MALEYLACETOACETATE ISOMERASE"/>
    <property type="match status" value="1"/>
</dbReference>
<comment type="caution">
    <text evidence="2">The sequence shown here is derived from an EMBL/GenBank/DDBJ whole genome shotgun (WGS) entry which is preliminary data.</text>
</comment>
<dbReference type="EMBL" id="JABFUB010000001">
    <property type="protein sequence ID" value="MCG6660224.1"/>
    <property type="molecule type" value="Genomic_DNA"/>
</dbReference>
<dbReference type="SFLD" id="SFLDS00019">
    <property type="entry name" value="Glutathione_Transferase_(cytos"/>
    <property type="match status" value="1"/>
</dbReference>
<organism evidence="2 4">
    <name type="scientific">Billgrantia kenyensis</name>
    <dbReference type="NCBI Taxonomy" id="321266"/>
    <lineage>
        <taxon>Bacteria</taxon>
        <taxon>Pseudomonadati</taxon>
        <taxon>Pseudomonadota</taxon>
        <taxon>Gammaproteobacteria</taxon>
        <taxon>Oceanospirillales</taxon>
        <taxon>Halomonadaceae</taxon>
        <taxon>Billgrantia</taxon>
    </lineage>
</organism>
<dbReference type="Gene3D" id="1.20.1050.10">
    <property type="match status" value="1"/>
</dbReference>
<dbReference type="InterPro" id="IPR036249">
    <property type="entry name" value="Thioredoxin-like_sf"/>
</dbReference>
<dbReference type="GO" id="GO:0006559">
    <property type="term" value="P:L-phenylalanine catabolic process"/>
    <property type="evidence" value="ECO:0007669"/>
    <property type="project" value="TreeGrafter"/>
</dbReference>
<evidence type="ECO:0000313" key="3">
    <source>
        <dbReference type="EMBL" id="MCG6660224.1"/>
    </source>
</evidence>
<feature type="domain" description="GST N-terminal" evidence="1">
    <location>
        <begin position="1"/>
        <end position="81"/>
    </location>
</feature>
<dbReference type="Proteomes" id="UP000518091">
    <property type="component" value="Unassembled WGS sequence"/>
</dbReference>
<dbReference type="Proteomes" id="UP000814353">
    <property type="component" value="Unassembled WGS sequence"/>
</dbReference>
<dbReference type="InterPro" id="IPR036282">
    <property type="entry name" value="Glutathione-S-Trfase_C_sf"/>
</dbReference>
<reference evidence="3 5" key="1">
    <citation type="submission" date="2020-05" db="EMBL/GenBank/DDBJ databases">
        <title>Comparative genomic analysis of denitrifying bacteria from Halomonas genus.</title>
        <authorList>
            <person name="Wang L."/>
            <person name="Shao Z."/>
        </authorList>
    </citation>
    <scope>NUCLEOTIDE SEQUENCE [LARGE SCALE GENOMIC DNA]</scope>
    <source>
        <strain evidence="3 5">DSM 17331</strain>
    </source>
</reference>
<keyword evidence="2" id="KW-0808">Transferase</keyword>
<evidence type="ECO:0000313" key="2">
    <source>
        <dbReference type="EMBL" id="MBA2777554.1"/>
    </source>
</evidence>
<dbReference type="SUPFAM" id="SSF47616">
    <property type="entry name" value="GST C-terminal domain-like"/>
    <property type="match status" value="1"/>
</dbReference>
<dbReference type="InterPro" id="IPR004045">
    <property type="entry name" value="Glutathione_S-Trfase_N"/>
</dbReference>
<dbReference type="RefSeq" id="WP_181513056.1">
    <property type="nucleotide sequence ID" value="NZ_JABFUB010000001.1"/>
</dbReference>
<keyword evidence="5" id="KW-1185">Reference proteome</keyword>
<dbReference type="PANTHER" id="PTHR42673">
    <property type="entry name" value="MALEYLACETOACETATE ISOMERASE"/>
    <property type="match status" value="1"/>
</dbReference>
<dbReference type="SUPFAM" id="SSF52833">
    <property type="entry name" value="Thioredoxin-like"/>
    <property type="match status" value="1"/>
</dbReference>
<evidence type="ECO:0000259" key="1">
    <source>
        <dbReference type="PROSITE" id="PS50404"/>
    </source>
</evidence>
<name>A0A7V9VY34_9GAMM</name>
<accession>A0A7V9VY34</accession>
<evidence type="ECO:0000313" key="4">
    <source>
        <dbReference type="Proteomes" id="UP000518091"/>
    </source>
</evidence>
<reference evidence="2 4" key="2">
    <citation type="submission" date="2020-07" db="EMBL/GenBank/DDBJ databases">
        <title>Identification of Halomonas strains.</title>
        <authorList>
            <person name="Xiao Z."/>
            <person name="Shen J."/>
        </authorList>
    </citation>
    <scope>NUCLEOTIDE SEQUENCE [LARGE SCALE GENOMIC DNA]</scope>
    <source>
        <strain evidence="2 4">DSM 17331</strain>
    </source>
</reference>
<dbReference type="GO" id="GO:0006749">
    <property type="term" value="P:glutathione metabolic process"/>
    <property type="evidence" value="ECO:0007669"/>
    <property type="project" value="TreeGrafter"/>
</dbReference>
<evidence type="ECO:0000313" key="5">
    <source>
        <dbReference type="Proteomes" id="UP000814353"/>
    </source>
</evidence>
<dbReference type="GO" id="GO:0004364">
    <property type="term" value="F:glutathione transferase activity"/>
    <property type="evidence" value="ECO:0007669"/>
    <property type="project" value="TreeGrafter"/>
</dbReference>
<dbReference type="Pfam" id="PF13409">
    <property type="entry name" value="GST_N_2"/>
    <property type="match status" value="1"/>
</dbReference>
<dbReference type="Pfam" id="PF13410">
    <property type="entry name" value="GST_C_2"/>
    <property type="match status" value="1"/>
</dbReference>
<dbReference type="InterPro" id="IPR040079">
    <property type="entry name" value="Glutathione_S-Trfase"/>
</dbReference>
<sequence length="217" mass="24537">MKLVIGNKNYSSWSLRPWLLLRMHGLPFEEIRIPLAQGTTREALAAHTEAGKVPVLHDDELTVWDSLAICEYLSEHYLSGAGWPASCHERAEARSVSAEMHAGFVELRTCMPMNCRASGRSVAISDTLEAEIMRLERIWTLSRERYQHRGPWLFGEFSIADCMFAPVAFRFATYGVKLSPPAEAYRQTLLRSAPMQEWVEQARAEPEVIESAEVGIN</sequence>
<dbReference type="PROSITE" id="PS50404">
    <property type="entry name" value="GST_NTER"/>
    <property type="match status" value="1"/>
</dbReference>
<protein>
    <submittedName>
        <fullName evidence="2">Glutathione S-transferase family protein</fullName>
    </submittedName>
</protein>
<dbReference type="CDD" id="cd03043">
    <property type="entry name" value="GST_N_1"/>
    <property type="match status" value="1"/>
</dbReference>
<dbReference type="CDD" id="cd03194">
    <property type="entry name" value="GST_C_3"/>
    <property type="match status" value="1"/>
</dbReference>
<proteinExistence type="predicted"/>
<dbReference type="Gene3D" id="3.40.30.10">
    <property type="entry name" value="Glutaredoxin"/>
    <property type="match status" value="1"/>
</dbReference>
<gene>
    <name evidence="2" type="ORF">H1D44_01425</name>
    <name evidence="3" type="ORF">HOP48_01500</name>
</gene>
<dbReference type="AlphaFoldDB" id="A0A7V9VY34"/>
<dbReference type="GO" id="GO:0016034">
    <property type="term" value="F:maleylacetoacetate isomerase activity"/>
    <property type="evidence" value="ECO:0007669"/>
    <property type="project" value="TreeGrafter"/>
</dbReference>